<dbReference type="InterPro" id="IPR018247">
    <property type="entry name" value="EF_Hand_1_Ca_BS"/>
</dbReference>
<dbReference type="Gene3D" id="1.10.238.10">
    <property type="entry name" value="EF-hand"/>
    <property type="match status" value="1"/>
</dbReference>
<dbReference type="Proteomes" id="UP001515500">
    <property type="component" value="Chromosome 3"/>
</dbReference>
<dbReference type="AlphaFoldDB" id="A0AB40AWN9"/>
<keyword evidence="1" id="KW-0106">Calcium</keyword>
<dbReference type="PANTHER" id="PTHR34574:SF10">
    <property type="entry name" value="OS09G0482800 PROTEIN"/>
    <property type="match status" value="1"/>
</dbReference>
<gene>
    <name evidence="4" type="primary">LOC120255142</name>
</gene>
<dbReference type="PROSITE" id="PS50222">
    <property type="entry name" value="EF_HAND_2"/>
    <property type="match status" value="1"/>
</dbReference>
<feature type="domain" description="EF-hand" evidence="2">
    <location>
        <begin position="78"/>
        <end position="105"/>
    </location>
</feature>
<name>A0AB40AWN9_DIOCR</name>
<accession>A0AB40AWN9</accession>
<dbReference type="PANTHER" id="PTHR34574">
    <property type="entry name" value="CALCIUM-BINDING EF-HAND FAMILY PROTEIN-RELATED"/>
    <property type="match status" value="1"/>
</dbReference>
<dbReference type="PROSITE" id="PS00018">
    <property type="entry name" value="EF_HAND_1"/>
    <property type="match status" value="2"/>
</dbReference>
<dbReference type="GeneID" id="120255142"/>
<sequence>MSVEVLDGETIRSFVEDEEAFNVAINLWFTDLDTNNDGRLSYVELKKEITSLRVFEKHFGVDDNVLSHEELAQVHGGLFSSFDHDGDGVVDLEEFKAEMKKMMLAIAEGLGFLPVQMVVEEGSLLKRAVEREIAMKIAA</sequence>
<evidence type="ECO:0000313" key="4">
    <source>
        <dbReference type="RefSeq" id="XP_039118964.1"/>
    </source>
</evidence>
<keyword evidence="3" id="KW-1185">Reference proteome</keyword>
<evidence type="ECO:0000259" key="2">
    <source>
        <dbReference type="PROSITE" id="PS50222"/>
    </source>
</evidence>
<protein>
    <submittedName>
        <fullName evidence="4">Uncharacterized protein LOC120255142</fullName>
    </submittedName>
</protein>
<dbReference type="SMART" id="SM00054">
    <property type="entry name" value="EFh"/>
    <property type="match status" value="2"/>
</dbReference>
<dbReference type="GO" id="GO:0005509">
    <property type="term" value="F:calcium ion binding"/>
    <property type="evidence" value="ECO:0007669"/>
    <property type="project" value="InterPro"/>
</dbReference>
<organism evidence="3 4">
    <name type="scientific">Dioscorea cayennensis subsp. rotundata</name>
    <name type="common">White Guinea yam</name>
    <name type="synonym">Dioscorea rotundata</name>
    <dbReference type="NCBI Taxonomy" id="55577"/>
    <lineage>
        <taxon>Eukaryota</taxon>
        <taxon>Viridiplantae</taxon>
        <taxon>Streptophyta</taxon>
        <taxon>Embryophyta</taxon>
        <taxon>Tracheophyta</taxon>
        <taxon>Spermatophyta</taxon>
        <taxon>Magnoliopsida</taxon>
        <taxon>Liliopsida</taxon>
        <taxon>Dioscoreales</taxon>
        <taxon>Dioscoreaceae</taxon>
        <taxon>Dioscorea</taxon>
    </lineage>
</organism>
<reference evidence="4" key="1">
    <citation type="submission" date="2025-08" db="UniProtKB">
        <authorList>
            <consortium name="RefSeq"/>
        </authorList>
    </citation>
    <scope>IDENTIFICATION</scope>
</reference>
<dbReference type="InterPro" id="IPR011992">
    <property type="entry name" value="EF-hand-dom_pair"/>
</dbReference>
<dbReference type="SUPFAM" id="SSF47473">
    <property type="entry name" value="EF-hand"/>
    <property type="match status" value="1"/>
</dbReference>
<dbReference type="Pfam" id="PF13499">
    <property type="entry name" value="EF-hand_7"/>
    <property type="match status" value="1"/>
</dbReference>
<proteinExistence type="predicted"/>
<evidence type="ECO:0000313" key="3">
    <source>
        <dbReference type="Proteomes" id="UP001515500"/>
    </source>
</evidence>
<dbReference type="RefSeq" id="XP_039118964.1">
    <property type="nucleotide sequence ID" value="XM_039263030.1"/>
</dbReference>
<dbReference type="InterPro" id="IPR002048">
    <property type="entry name" value="EF_hand_dom"/>
</dbReference>
<evidence type="ECO:0000256" key="1">
    <source>
        <dbReference type="ARBA" id="ARBA00022837"/>
    </source>
</evidence>